<dbReference type="PANTHER" id="PTHR30478:SF0">
    <property type="entry name" value="BETA SLIDING CLAMP"/>
    <property type="match status" value="1"/>
</dbReference>
<dbReference type="SMART" id="SM00480">
    <property type="entry name" value="POL3Bc"/>
    <property type="match status" value="1"/>
</dbReference>
<comment type="subcellular location">
    <subcellularLocation>
        <location evidence="1">Cytoplasm</location>
    </subcellularLocation>
</comment>
<dbReference type="Gene3D" id="3.70.10.10">
    <property type="match status" value="1"/>
</dbReference>
<evidence type="ECO:0000259" key="9">
    <source>
        <dbReference type="Pfam" id="PF02768"/>
    </source>
</evidence>
<dbReference type="Gene3D" id="3.10.150.10">
    <property type="entry name" value="DNA Polymerase III, subunit A, domain 2"/>
    <property type="match status" value="1"/>
</dbReference>
<dbReference type="PANTHER" id="PTHR30478">
    <property type="entry name" value="DNA POLYMERASE III SUBUNIT BETA"/>
    <property type="match status" value="1"/>
</dbReference>
<dbReference type="AlphaFoldDB" id="X1V3D3"/>
<evidence type="ECO:0000313" key="10">
    <source>
        <dbReference type="EMBL" id="GAJ06681.1"/>
    </source>
</evidence>
<feature type="domain" description="DNA polymerase III beta sliding clamp C-terminal" evidence="9">
    <location>
        <begin position="160"/>
        <end position="243"/>
    </location>
</feature>
<dbReference type="GO" id="GO:0006271">
    <property type="term" value="P:DNA strand elongation involved in DNA replication"/>
    <property type="evidence" value="ECO:0007669"/>
    <property type="project" value="TreeGrafter"/>
</dbReference>
<protein>
    <recommendedName>
        <fullName evidence="9">DNA polymerase III beta sliding clamp C-terminal domain-containing protein</fullName>
    </recommendedName>
</protein>
<evidence type="ECO:0000256" key="2">
    <source>
        <dbReference type="ARBA" id="ARBA00010752"/>
    </source>
</evidence>
<dbReference type="InterPro" id="IPR022635">
    <property type="entry name" value="DNA_polIII_beta_C"/>
</dbReference>
<organism evidence="10">
    <name type="scientific">marine sediment metagenome</name>
    <dbReference type="NCBI Taxonomy" id="412755"/>
    <lineage>
        <taxon>unclassified sequences</taxon>
        <taxon>metagenomes</taxon>
        <taxon>ecological metagenomes</taxon>
    </lineage>
</organism>
<dbReference type="InterPro" id="IPR046938">
    <property type="entry name" value="DNA_clamp_sf"/>
</dbReference>
<comment type="similarity">
    <text evidence="2">Belongs to the beta sliding clamp family.</text>
</comment>
<keyword evidence="3" id="KW-0963">Cytoplasm</keyword>
<evidence type="ECO:0000256" key="5">
    <source>
        <dbReference type="ARBA" id="ARBA00022695"/>
    </source>
</evidence>
<gene>
    <name evidence="10" type="ORF">S12H4_46958</name>
</gene>
<sequence length="252" mass="27089">ASYPVAKPKDFPVIREIKPKVQATMDGNVLINALASAAEYCAGDETRPVLNGVAIFPGEKLDIAAGDGFRMAYQTISVSFPIEEPIIIPHEAVSLISSLWRHTTPDSVSGDSLVERVLSKRQVDVAFAESEKGSPAKFQVGFGNVTVQVVPIQGTPPNFKQLIPKDIPTNVQLFPGELERAVKRLSTVAKDEKGIVRLSWTKDTMTVSASSDEVGKVEGTLPVQADNPGEIALAISYLLEYLNGKEGLVTMG</sequence>
<proteinExistence type="inferred from homology"/>
<keyword evidence="5" id="KW-0548">Nucleotidyltransferase</keyword>
<evidence type="ECO:0000256" key="3">
    <source>
        <dbReference type="ARBA" id="ARBA00022490"/>
    </source>
</evidence>
<keyword evidence="8" id="KW-0238">DNA-binding</keyword>
<evidence type="ECO:0000256" key="7">
    <source>
        <dbReference type="ARBA" id="ARBA00022932"/>
    </source>
</evidence>
<comment type="caution">
    <text evidence="10">The sequence shown here is derived from an EMBL/GenBank/DDBJ whole genome shotgun (WGS) entry which is preliminary data.</text>
</comment>
<dbReference type="SUPFAM" id="SSF55979">
    <property type="entry name" value="DNA clamp"/>
    <property type="match status" value="2"/>
</dbReference>
<accession>X1V3D3</accession>
<name>X1V3D3_9ZZZZ</name>
<dbReference type="CDD" id="cd00140">
    <property type="entry name" value="beta_clamp"/>
    <property type="match status" value="1"/>
</dbReference>
<keyword evidence="6" id="KW-0235">DNA replication</keyword>
<dbReference type="GO" id="GO:0005737">
    <property type="term" value="C:cytoplasm"/>
    <property type="evidence" value="ECO:0007669"/>
    <property type="project" value="UniProtKB-SubCell"/>
</dbReference>
<feature type="non-terminal residue" evidence="10">
    <location>
        <position position="252"/>
    </location>
</feature>
<dbReference type="Pfam" id="PF02768">
    <property type="entry name" value="DNA_pol3_beta_3"/>
    <property type="match status" value="1"/>
</dbReference>
<evidence type="ECO:0000256" key="6">
    <source>
        <dbReference type="ARBA" id="ARBA00022705"/>
    </source>
</evidence>
<evidence type="ECO:0000256" key="1">
    <source>
        <dbReference type="ARBA" id="ARBA00004496"/>
    </source>
</evidence>
<dbReference type="GO" id="GO:0009360">
    <property type="term" value="C:DNA polymerase III complex"/>
    <property type="evidence" value="ECO:0007669"/>
    <property type="project" value="InterPro"/>
</dbReference>
<feature type="non-terminal residue" evidence="10">
    <location>
        <position position="1"/>
    </location>
</feature>
<keyword evidence="7" id="KW-0239">DNA-directed DNA polymerase</keyword>
<dbReference type="GO" id="GO:0008408">
    <property type="term" value="F:3'-5' exonuclease activity"/>
    <property type="evidence" value="ECO:0007669"/>
    <property type="project" value="InterPro"/>
</dbReference>
<dbReference type="GO" id="GO:0003887">
    <property type="term" value="F:DNA-directed DNA polymerase activity"/>
    <property type="evidence" value="ECO:0007669"/>
    <property type="project" value="UniProtKB-KW"/>
</dbReference>
<evidence type="ECO:0000256" key="4">
    <source>
        <dbReference type="ARBA" id="ARBA00022679"/>
    </source>
</evidence>
<keyword evidence="4" id="KW-0808">Transferase</keyword>
<dbReference type="GO" id="GO:0003677">
    <property type="term" value="F:DNA binding"/>
    <property type="evidence" value="ECO:0007669"/>
    <property type="project" value="UniProtKB-KW"/>
</dbReference>
<dbReference type="EMBL" id="BARW01029181">
    <property type="protein sequence ID" value="GAJ06681.1"/>
    <property type="molecule type" value="Genomic_DNA"/>
</dbReference>
<dbReference type="InterPro" id="IPR001001">
    <property type="entry name" value="DNA_polIII_beta"/>
</dbReference>
<evidence type="ECO:0000256" key="8">
    <source>
        <dbReference type="ARBA" id="ARBA00023125"/>
    </source>
</evidence>
<reference evidence="10" key="1">
    <citation type="journal article" date="2014" name="Front. Microbiol.">
        <title>High frequency of phylogenetically diverse reductive dehalogenase-homologous genes in deep subseafloor sedimentary metagenomes.</title>
        <authorList>
            <person name="Kawai M."/>
            <person name="Futagami T."/>
            <person name="Toyoda A."/>
            <person name="Takaki Y."/>
            <person name="Nishi S."/>
            <person name="Hori S."/>
            <person name="Arai W."/>
            <person name="Tsubouchi T."/>
            <person name="Morono Y."/>
            <person name="Uchiyama I."/>
            <person name="Ito T."/>
            <person name="Fujiyama A."/>
            <person name="Inagaki F."/>
            <person name="Takami H."/>
        </authorList>
    </citation>
    <scope>NUCLEOTIDE SEQUENCE</scope>
    <source>
        <strain evidence="10">Expedition CK06-06</strain>
    </source>
</reference>